<sequence>MTWPTLLKRMLPGISALIAFEASARHGSFSRAALELSISEGAISRQISRLEAQLGTTLFLRRGNRVELSRQGLSYATQVREILGRLEQESLRLVAQPDDGGILELAVIPTFACRWLIPRLPRFQKRHPNIILNLSERTKPFPMSGSGFDVVVHFNHPAWVGHQVQPLFAENLIPVCRPGLIEEHASGVSPLVLLHKRNTPNVWRDYANFNELPILNTIAGPRFDLFSMLIDAAAAGLGVALVPRVYVDAELKAGSLHIPWAPYEIGNTVIVVTLNEASADPNREAFVQWLVAEAHLFGASDASH</sequence>
<name>S4YL13_SERPL</name>
<dbReference type="SUPFAM" id="SSF46785">
    <property type="entry name" value="Winged helix' DNA-binding domain"/>
    <property type="match status" value="1"/>
</dbReference>
<dbReference type="SUPFAM" id="SSF53850">
    <property type="entry name" value="Periplasmic binding protein-like II"/>
    <property type="match status" value="1"/>
</dbReference>
<dbReference type="Proteomes" id="UP000014900">
    <property type="component" value="Chromosome"/>
</dbReference>
<evidence type="ECO:0000256" key="1">
    <source>
        <dbReference type="ARBA" id="ARBA00009437"/>
    </source>
</evidence>
<keyword evidence="2" id="KW-0805">Transcription regulation</keyword>
<evidence type="ECO:0000256" key="3">
    <source>
        <dbReference type="ARBA" id="ARBA00023125"/>
    </source>
</evidence>
<dbReference type="InterPro" id="IPR036390">
    <property type="entry name" value="WH_DNA-bd_sf"/>
</dbReference>
<dbReference type="Gene3D" id="3.40.190.10">
    <property type="entry name" value="Periplasmic binding protein-like II"/>
    <property type="match status" value="2"/>
</dbReference>
<dbReference type="InterPro" id="IPR005119">
    <property type="entry name" value="LysR_subst-bd"/>
</dbReference>
<feature type="domain" description="HTH lysR-type" evidence="5">
    <location>
        <begin position="12"/>
        <end position="69"/>
    </location>
</feature>
<dbReference type="PANTHER" id="PTHR30537:SF26">
    <property type="entry name" value="GLYCINE CLEAVAGE SYSTEM TRANSCRIPTIONAL ACTIVATOR"/>
    <property type="match status" value="1"/>
</dbReference>
<dbReference type="GO" id="GO:0003700">
    <property type="term" value="F:DNA-binding transcription factor activity"/>
    <property type="evidence" value="ECO:0007669"/>
    <property type="project" value="InterPro"/>
</dbReference>
<dbReference type="InterPro" id="IPR000847">
    <property type="entry name" value="LysR_HTH_N"/>
</dbReference>
<organism evidence="6 7">
    <name type="scientific">Serratia plymuthica S13</name>
    <dbReference type="NCBI Taxonomy" id="1348660"/>
    <lineage>
        <taxon>Bacteria</taxon>
        <taxon>Pseudomonadati</taxon>
        <taxon>Pseudomonadota</taxon>
        <taxon>Gammaproteobacteria</taxon>
        <taxon>Enterobacterales</taxon>
        <taxon>Yersiniaceae</taxon>
        <taxon>Serratia</taxon>
    </lineage>
</organism>
<dbReference type="Gene3D" id="1.10.10.10">
    <property type="entry name" value="Winged helix-like DNA-binding domain superfamily/Winged helix DNA-binding domain"/>
    <property type="match status" value="1"/>
</dbReference>
<gene>
    <name evidence="6" type="ORF">M621_16110</name>
</gene>
<protein>
    <submittedName>
        <fullName evidence="6">LysR family transcriptional regulator</fullName>
    </submittedName>
</protein>
<comment type="similarity">
    <text evidence="1">Belongs to the LysR transcriptional regulatory family.</text>
</comment>
<keyword evidence="3" id="KW-0238">DNA-binding</keyword>
<dbReference type="InterPro" id="IPR036388">
    <property type="entry name" value="WH-like_DNA-bd_sf"/>
</dbReference>
<dbReference type="HOGENOM" id="CLU_039613_37_1_6"/>
<evidence type="ECO:0000256" key="4">
    <source>
        <dbReference type="ARBA" id="ARBA00023163"/>
    </source>
</evidence>
<evidence type="ECO:0000313" key="7">
    <source>
        <dbReference type="Proteomes" id="UP000014900"/>
    </source>
</evidence>
<dbReference type="PANTHER" id="PTHR30537">
    <property type="entry name" value="HTH-TYPE TRANSCRIPTIONAL REGULATOR"/>
    <property type="match status" value="1"/>
</dbReference>
<dbReference type="PRINTS" id="PR00039">
    <property type="entry name" value="HTHLYSR"/>
</dbReference>
<dbReference type="PATRIC" id="fig|1348660.3.peg.3166"/>
<reference evidence="6 7" key="1">
    <citation type="journal article" date="2013" name="Genome Announc.">
        <title>Genome Sequence of Serratia plymuthica Strain S13, an Endophyte with Germination- and Plant-Growth-Promoting Activity from the Flower of Styrian Oil Pumpkin.</title>
        <authorList>
            <person name="Muller H."/>
            <person name="Furnkranz M."/>
            <person name="Grube M."/>
            <person name="Berg G."/>
        </authorList>
    </citation>
    <scope>NUCLEOTIDE SEQUENCE [LARGE SCALE GENOMIC DNA]</scope>
    <source>
        <strain evidence="6">S13</strain>
    </source>
</reference>
<dbReference type="GO" id="GO:0006351">
    <property type="term" value="P:DNA-templated transcription"/>
    <property type="evidence" value="ECO:0007669"/>
    <property type="project" value="TreeGrafter"/>
</dbReference>
<dbReference type="GO" id="GO:0043565">
    <property type="term" value="F:sequence-specific DNA binding"/>
    <property type="evidence" value="ECO:0007669"/>
    <property type="project" value="TreeGrafter"/>
</dbReference>
<evidence type="ECO:0000259" key="5">
    <source>
        <dbReference type="PROSITE" id="PS50931"/>
    </source>
</evidence>
<dbReference type="AlphaFoldDB" id="S4YL13"/>
<dbReference type="InterPro" id="IPR058163">
    <property type="entry name" value="LysR-type_TF_proteobact-type"/>
</dbReference>
<evidence type="ECO:0000256" key="2">
    <source>
        <dbReference type="ARBA" id="ARBA00023015"/>
    </source>
</evidence>
<proteinExistence type="inferred from homology"/>
<accession>S4YL13</accession>
<dbReference type="Pfam" id="PF00126">
    <property type="entry name" value="HTH_1"/>
    <property type="match status" value="1"/>
</dbReference>
<dbReference type="EMBL" id="CP006566">
    <property type="protein sequence ID" value="AGP45135.1"/>
    <property type="molecule type" value="Genomic_DNA"/>
</dbReference>
<keyword evidence="4" id="KW-0804">Transcription</keyword>
<evidence type="ECO:0000313" key="6">
    <source>
        <dbReference type="EMBL" id="AGP45135.1"/>
    </source>
</evidence>
<dbReference type="Pfam" id="PF03466">
    <property type="entry name" value="LysR_substrate"/>
    <property type="match status" value="1"/>
</dbReference>
<dbReference type="KEGG" id="sry:M621_16110"/>
<dbReference type="PROSITE" id="PS50931">
    <property type="entry name" value="HTH_LYSR"/>
    <property type="match status" value="1"/>
</dbReference>